<evidence type="ECO:0000313" key="2">
    <source>
        <dbReference type="Proteomes" id="UP000199470"/>
    </source>
</evidence>
<dbReference type="OrthoDB" id="6182044at2"/>
<name>A0A1I4SVW4_9BURK</name>
<evidence type="ECO:0000313" key="1">
    <source>
        <dbReference type="EMBL" id="SFM68527.1"/>
    </source>
</evidence>
<dbReference type="RefSeq" id="WP_093390362.1">
    <property type="nucleotide sequence ID" value="NZ_FOTW01000028.1"/>
</dbReference>
<reference evidence="1 2" key="1">
    <citation type="submission" date="2016-10" db="EMBL/GenBank/DDBJ databases">
        <authorList>
            <person name="de Groot N.N."/>
        </authorList>
    </citation>
    <scope>NUCLEOTIDE SEQUENCE [LARGE SCALE GENOMIC DNA]</scope>
    <source>
        <strain evidence="1 2">ATCC 43154</strain>
    </source>
</reference>
<accession>A0A1I4SVW4</accession>
<protein>
    <submittedName>
        <fullName evidence="1">Uncharacterized protein</fullName>
    </submittedName>
</protein>
<dbReference type="AlphaFoldDB" id="A0A1I4SVW4"/>
<proteinExistence type="predicted"/>
<sequence>MNIANFSDLLVAAATQSQPQRLLFVFTKAEAEPASEAPQGAPRRKTLVPVVCVDKQVGELDTFANLVDESKYMKVDWDVVLVTSLSGVGGVLPDDNAVEGAFKTAIQAIQDGQLGRFLAFDVDGELLQFA</sequence>
<dbReference type="Proteomes" id="UP000199470">
    <property type="component" value="Unassembled WGS sequence"/>
</dbReference>
<gene>
    <name evidence="1" type="ORF">SAMN02982985_04938</name>
</gene>
<dbReference type="EMBL" id="FOTW01000028">
    <property type="protein sequence ID" value="SFM68527.1"/>
    <property type="molecule type" value="Genomic_DNA"/>
</dbReference>
<organism evidence="1 2">
    <name type="scientific">Rugamonas rubra</name>
    <dbReference type="NCBI Taxonomy" id="758825"/>
    <lineage>
        <taxon>Bacteria</taxon>
        <taxon>Pseudomonadati</taxon>
        <taxon>Pseudomonadota</taxon>
        <taxon>Betaproteobacteria</taxon>
        <taxon>Burkholderiales</taxon>
        <taxon>Oxalobacteraceae</taxon>
        <taxon>Telluria group</taxon>
        <taxon>Rugamonas</taxon>
    </lineage>
</organism>
<keyword evidence="2" id="KW-1185">Reference proteome</keyword>